<evidence type="ECO:0000313" key="2">
    <source>
        <dbReference type="Proteomes" id="UP000019116"/>
    </source>
</evidence>
<sequence length="106" mass="11417">MACARNTVDDQIGRIRTADLSCSTWSTVHSLLPPTLPSRSEAAAPVPGKSTPPLLLMMQALFRNLSGFKSNIAIYVTDEQSLSRSCLSLCTHLNLSVGTVSLQSLR</sequence>
<dbReference type="Gramene" id="TraesCS3D03G0682600.1">
    <property type="protein sequence ID" value="TraesCS3D03G0682600.1.CDS1"/>
    <property type="gene ID" value="TraesCS3D03G0682600"/>
</dbReference>
<reference evidence="1" key="1">
    <citation type="submission" date="2018-08" db="EMBL/GenBank/DDBJ databases">
        <authorList>
            <person name="Rossello M."/>
        </authorList>
    </citation>
    <scope>NUCLEOTIDE SEQUENCE [LARGE SCALE GENOMIC DNA]</scope>
    <source>
        <strain evidence="1">cv. Chinese Spring</strain>
    </source>
</reference>
<organism evidence="1">
    <name type="scientific">Triticum aestivum</name>
    <name type="common">Wheat</name>
    <dbReference type="NCBI Taxonomy" id="4565"/>
    <lineage>
        <taxon>Eukaryota</taxon>
        <taxon>Viridiplantae</taxon>
        <taxon>Streptophyta</taxon>
        <taxon>Embryophyta</taxon>
        <taxon>Tracheophyta</taxon>
        <taxon>Spermatophyta</taxon>
        <taxon>Magnoliopsida</taxon>
        <taxon>Liliopsida</taxon>
        <taxon>Poales</taxon>
        <taxon>Poaceae</taxon>
        <taxon>BOP clade</taxon>
        <taxon>Pooideae</taxon>
        <taxon>Triticodae</taxon>
        <taxon>Triticeae</taxon>
        <taxon>Triticinae</taxon>
        <taxon>Triticum</taxon>
    </lineage>
</organism>
<protein>
    <submittedName>
        <fullName evidence="1">Uncharacterized protein</fullName>
    </submittedName>
</protein>
<evidence type="ECO:0000313" key="1">
    <source>
        <dbReference type="EnsemblPlants" id="TraesCS3D02G297500.1.cds1"/>
    </source>
</evidence>
<dbReference type="Gramene" id="TraesCS3D02G297500.1">
    <property type="protein sequence ID" value="TraesCS3D02G297500.1.cds1"/>
    <property type="gene ID" value="TraesCS3D02G297500"/>
</dbReference>
<proteinExistence type="predicted"/>
<dbReference type="OMA" id="HHMNSKV"/>
<dbReference type="EnsemblPlants" id="TraesCS3D02G297500.1">
    <property type="protein sequence ID" value="TraesCS3D02G297500.1.cds1"/>
    <property type="gene ID" value="TraesCS3D02G297500"/>
</dbReference>
<name>A0A3B6GWH9_WHEAT</name>
<reference evidence="1" key="2">
    <citation type="submission" date="2018-10" db="UniProtKB">
        <authorList>
            <consortium name="EnsemblPlants"/>
        </authorList>
    </citation>
    <scope>IDENTIFICATION</scope>
</reference>
<dbReference type="Gramene" id="TraesPARA_EIv1.0_1125430.1">
    <property type="protein sequence ID" value="TraesPARA_EIv1.0_1125430.1.CDS1"/>
    <property type="gene ID" value="TraesPARA_EIv1.0_1125430"/>
</dbReference>
<dbReference type="AlphaFoldDB" id="A0A3B6GWH9"/>
<keyword evidence="2" id="KW-1185">Reference proteome</keyword>
<dbReference type="Proteomes" id="UP000019116">
    <property type="component" value="Chromosome 3D"/>
</dbReference>
<accession>A0A3B6GWH9</accession>